<protein>
    <submittedName>
        <fullName evidence="1">Uncharacterized protein</fullName>
    </submittedName>
</protein>
<accession>A0A7X9DJQ1</accession>
<evidence type="ECO:0000313" key="1">
    <source>
        <dbReference type="EMBL" id="NMB69707.1"/>
    </source>
</evidence>
<dbReference type="Proteomes" id="UP000526033">
    <property type="component" value="Unassembled WGS sequence"/>
</dbReference>
<name>A0A7X9DJQ1_UNCKA</name>
<dbReference type="SUPFAM" id="SSF101386">
    <property type="entry name" value="all-alpha NTP pyrophosphatases"/>
    <property type="match status" value="1"/>
</dbReference>
<proteinExistence type="predicted"/>
<comment type="caution">
    <text evidence="1">The sequence shown here is derived from an EMBL/GenBank/DDBJ whole genome shotgun (WGS) entry which is preliminary data.</text>
</comment>
<organism evidence="1 2">
    <name type="scientific">candidate division WWE3 bacterium</name>
    <dbReference type="NCBI Taxonomy" id="2053526"/>
    <lineage>
        <taxon>Bacteria</taxon>
        <taxon>Katanobacteria</taxon>
    </lineage>
</organism>
<dbReference type="AlphaFoldDB" id="A0A7X9DJQ1"/>
<gene>
    <name evidence="1" type="ORF">GYA27_00690</name>
</gene>
<dbReference type="EMBL" id="JAAZNL010000005">
    <property type="protein sequence ID" value="NMB69707.1"/>
    <property type="molecule type" value="Genomic_DNA"/>
</dbReference>
<sequence length="102" mass="11823">MYGTGVAEPRLSYVLNLQKRGYHQRDIPKGVVGKISKIKEEYYELMDAHLANNKIMELWELTDLIGAIELYIENRFKGTVKLRDLFITSDTTKKAFINGRRS</sequence>
<reference evidence="1 2" key="1">
    <citation type="journal article" date="2020" name="Biotechnol. Biofuels">
        <title>New insights from the biogas microbiome by comprehensive genome-resolved metagenomics of nearly 1600 species originating from multiple anaerobic digesters.</title>
        <authorList>
            <person name="Campanaro S."/>
            <person name="Treu L."/>
            <person name="Rodriguez-R L.M."/>
            <person name="Kovalovszki A."/>
            <person name="Ziels R.M."/>
            <person name="Maus I."/>
            <person name="Zhu X."/>
            <person name="Kougias P.G."/>
            <person name="Basile A."/>
            <person name="Luo G."/>
            <person name="Schluter A."/>
            <person name="Konstantinidis K.T."/>
            <person name="Angelidaki I."/>
        </authorList>
    </citation>
    <scope>NUCLEOTIDE SEQUENCE [LARGE SCALE GENOMIC DNA]</scope>
    <source>
        <strain evidence="1">AS27yjCOA_165</strain>
    </source>
</reference>
<evidence type="ECO:0000313" key="2">
    <source>
        <dbReference type="Proteomes" id="UP000526033"/>
    </source>
</evidence>